<comment type="subcellular location">
    <subcellularLocation>
        <location evidence="1 9">Nucleus</location>
    </subcellularLocation>
</comment>
<evidence type="ECO:0000256" key="1">
    <source>
        <dbReference type="ARBA" id="ARBA00004123"/>
    </source>
</evidence>
<dbReference type="InterPro" id="IPR013921">
    <property type="entry name" value="Mediator_Med20"/>
</dbReference>
<evidence type="ECO:0000256" key="4">
    <source>
        <dbReference type="ARBA" id="ARBA00023015"/>
    </source>
</evidence>
<dbReference type="Proteomes" id="UP000191024">
    <property type="component" value="Chromosome D"/>
</dbReference>
<evidence type="ECO:0000313" key="10">
    <source>
        <dbReference type="EMBL" id="SCU86884.1"/>
    </source>
</evidence>
<dbReference type="OrthoDB" id="1854899at2759"/>
<evidence type="ECO:0000256" key="6">
    <source>
        <dbReference type="ARBA" id="ARBA00023163"/>
    </source>
</evidence>
<keyword evidence="4 9" id="KW-0805">Transcription regulation</keyword>
<dbReference type="EMBL" id="LT598463">
    <property type="protein sequence ID" value="SCU86884.1"/>
    <property type="molecule type" value="Genomic_DNA"/>
</dbReference>
<gene>
    <name evidence="10" type="ORF">LAMI_0D03950G</name>
</gene>
<dbReference type="InterPro" id="IPR016532">
    <property type="entry name" value="Med20"/>
</dbReference>
<dbReference type="Gene3D" id="3.30.310.180">
    <property type="match status" value="2"/>
</dbReference>
<reference evidence="10 11" key="1">
    <citation type="submission" date="2016-03" db="EMBL/GenBank/DDBJ databases">
        <authorList>
            <person name="Devillers H."/>
        </authorList>
    </citation>
    <scope>NUCLEOTIDE SEQUENCE [LARGE SCALE GENOMIC DNA]</scope>
    <source>
        <strain evidence="10">CBS 11717</strain>
    </source>
</reference>
<dbReference type="PIRSF" id="PIRSF007945">
    <property type="entry name" value="SRB2"/>
    <property type="match status" value="1"/>
</dbReference>
<dbReference type="PANTHER" id="PTHR12465:SF0">
    <property type="entry name" value="MEDIATOR OF RNA POLYMERASE II TRANSCRIPTION SUBUNIT 20"/>
    <property type="match status" value="1"/>
</dbReference>
<dbReference type="STRING" id="1230905.A0A1G4JA33"/>
<accession>A0A1G4JA33</accession>
<dbReference type="GO" id="GO:0016592">
    <property type="term" value="C:mediator complex"/>
    <property type="evidence" value="ECO:0007669"/>
    <property type="project" value="InterPro"/>
</dbReference>
<proteinExistence type="inferred from homology"/>
<dbReference type="AlphaFoldDB" id="A0A1G4JA33"/>
<dbReference type="PANTHER" id="PTHR12465">
    <property type="entry name" value="UBIQUITIN SPECIFIC PROTEASE HOMOLOG 49"/>
    <property type="match status" value="1"/>
</dbReference>
<evidence type="ECO:0000256" key="5">
    <source>
        <dbReference type="ARBA" id="ARBA00023159"/>
    </source>
</evidence>
<keyword evidence="11" id="KW-1185">Reference proteome</keyword>
<name>A0A1G4JA33_9SACH</name>
<evidence type="ECO:0000256" key="3">
    <source>
        <dbReference type="ARBA" id="ARBA00019690"/>
    </source>
</evidence>
<dbReference type="GO" id="GO:0006357">
    <property type="term" value="P:regulation of transcription by RNA polymerase II"/>
    <property type="evidence" value="ECO:0007669"/>
    <property type="project" value="InterPro"/>
</dbReference>
<sequence length="213" mass="23887">MKRSAVLFVEKATPATITEFHDVLSNDLESVKEKWSFEFKTFRSSVKNLPVGEPKLLHAVTFSHRDNQSVVIRSKSAIVTTAQGSTIPDDLVLNSCSAGACEPFDSVLMSKLSNLWTLRQSIKGDFGSTYKTTELTIRAANIFSYGSFKGLVIELECEDDVAAEEFQQRVDKICNYLKDISVGDFRTCSDHIDPSKPHFLCDVAYQYIRVLEL</sequence>
<keyword evidence="6 9" id="KW-0804">Transcription</keyword>
<keyword evidence="5 9" id="KW-0010">Activator</keyword>
<keyword evidence="7 9" id="KW-0539">Nucleus</keyword>
<comment type="function">
    <text evidence="9">Component of the Mediator complex, a coactivator involved in the regulated transcription of nearly all RNA polymerase II-dependent genes. Mediator functions as a bridge to convey information from gene-specific regulatory proteins to the basal RNA polymerase II transcription machinery.</text>
</comment>
<dbReference type="Pfam" id="PF08612">
    <property type="entry name" value="Med20"/>
    <property type="match status" value="1"/>
</dbReference>
<evidence type="ECO:0000256" key="2">
    <source>
        <dbReference type="ARBA" id="ARBA00010743"/>
    </source>
</evidence>
<dbReference type="GO" id="GO:0003713">
    <property type="term" value="F:transcription coactivator activity"/>
    <property type="evidence" value="ECO:0007669"/>
    <property type="project" value="TreeGrafter"/>
</dbReference>
<evidence type="ECO:0000256" key="7">
    <source>
        <dbReference type="ARBA" id="ARBA00023242"/>
    </source>
</evidence>
<organism evidence="10 11">
    <name type="scientific">Lachancea mirantina</name>
    <dbReference type="NCBI Taxonomy" id="1230905"/>
    <lineage>
        <taxon>Eukaryota</taxon>
        <taxon>Fungi</taxon>
        <taxon>Dikarya</taxon>
        <taxon>Ascomycota</taxon>
        <taxon>Saccharomycotina</taxon>
        <taxon>Saccharomycetes</taxon>
        <taxon>Saccharomycetales</taxon>
        <taxon>Saccharomycetaceae</taxon>
        <taxon>Lachancea</taxon>
    </lineage>
</organism>
<evidence type="ECO:0000256" key="8">
    <source>
        <dbReference type="ARBA" id="ARBA00031954"/>
    </source>
</evidence>
<protein>
    <recommendedName>
        <fullName evidence="3 9">Mediator of RNA polymerase II transcription subunit 20</fullName>
    </recommendedName>
    <alternativeName>
        <fullName evidence="8 9">Mediator complex subunit 20</fullName>
    </alternativeName>
</protein>
<evidence type="ECO:0000256" key="9">
    <source>
        <dbReference type="PIRNR" id="PIRNR007945"/>
    </source>
</evidence>
<evidence type="ECO:0000313" key="11">
    <source>
        <dbReference type="Proteomes" id="UP000191024"/>
    </source>
</evidence>
<comment type="similarity">
    <text evidence="2 9">Belongs to the Mediator complex subunit 20 family.</text>
</comment>